<evidence type="ECO:0000313" key="5">
    <source>
        <dbReference type="Proteomes" id="UP000184212"/>
    </source>
</evidence>
<evidence type="ECO:0000256" key="1">
    <source>
        <dbReference type="ARBA" id="ARBA00022737"/>
    </source>
</evidence>
<feature type="domain" description="IPT/TIG" evidence="3">
    <location>
        <begin position="37"/>
        <end position="117"/>
    </location>
</feature>
<protein>
    <submittedName>
        <fullName evidence="4">NHL repeat-containing protein</fullName>
    </submittedName>
</protein>
<dbReference type="InterPro" id="IPR002909">
    <property type="entry name" value="IPT_dom"/>
</dbReference>
<evidence type="ECO:0000259" key="3">
    <source>
        <dbReference type="SMART" id="SM00429"/>
    </source>
</evidence>
<reference evidence="4 5" key="1">
    <citation type="submission" date="2016-11" db="EMBL/GenBank/DDBJ databases">
        <authorList>
            <person name="Jaros S."/>
            <person name="Januszkiewicz K."/>
            <person name="Wedrychowicz H."/>
        </authorList>
    </citation>
    <scope>NUCLEOTIDE SEQUENCE [LARGE SCALE GENOMIC DNA]</scope>
    <source>
        <strain evidence="4 5">DSM 24574</strain>
    </source>
</reference>
<dbReference type="CDD" id="cd00603">
    <property type="entry name" value="IPT_PCSR"/>
    <property type="match status" value="1"/>
</dbReference>
<dbReference type="Pfam" id="PF01436">
    <property type="entry name" value="NHL"/>
    <property type="match status" value="1"/>
</dbReference>
<dbReference type="PANTHER" id="PTHR13833:SF71">
    <property type="entry name" value="NHL DOMAIN-CONTAINING PROTEIN"/>
    <property type="match status" value="1"/>
</dbReference>
<dbReference type="PANTHER" id="PTHR13833">
    <property type="match status" value="1"/>
</dbReference>
<accession>A0A1M5MFC6</accession>
<dbReference type="InterPro" id="IPR056822">
    <property type="entry name" value="TEN_NHL"/>
</dbReference>
<keyword evidence="2" id="KW-0732">Signal</keyword>
<sequence length="611" mass="62262">MKNKRRKMPFPFSFYAGIVMIGLMCLASCKKDDQLPVPAITSINPVQGEIGTEVTIAGVNFSDQVSANAVTFSGVPAAIKSASTMQIVAIVPDRAVTGAVVVTVNGQTATGPNFTVVTPVPLTIAAITPSSGLVGIDVTITGTGFSATPAENIVKVNGVAATVKSATAVQLVVTIPASATTGPITVGVKDKTIAGSVFTVIPNLTITALQPASGPKHWEVTITGTGFSTTPSDNKVTFNGKDAVVKSATATALIVEVPLRAGSGKVNVVLGDQHFVGPDFQYEYTYTVQTIAGGTKGKADGTGAAAQFNGVYDLVVAKDGNIYAGEFGNTRVRKITPNGVVTTFAGSTQGYKDDDNPLKAKFGHINGITQDNQGNFYISESAFIRKIDVSGKVTTLAGSSTNQGKTIDGIGTAAGFNGAQFVQMSAAGDLYVAETAGNVIRKVTSAGNVTTIAGTPGKGNGGYQDGAAATAKFNAPSAAIASARGDVYIAENKNTKIRKLSDGSVTTLAGGGAGAKDGPPDVALFGGELGGMAIDQDGNIYIGDYANHSIRMITPSGQVTTIAGRLGTSGFLDGSGHEALFNAPLGVDLDADGNLYVTDFGNNAIRKVIIE</sequence>
<evidence type="ECO:0000313" key="4">
    <source>
        <dbReference type="EMBL" id="SHG75569.1"/>
    </source>
</evidence>
<gene>
    <name evidence="4" type="ORF">SAMN04488109_1700</name>
</gene>
<evidence type="ECO:0000256" key="2">
    <source>
        <dbReference type="SAM" id="SignalP"/>
    </source>
</evidence>
<dbReference type="OrthoDB" id="791543at2"/>
<dbReference type="InterPro" id="IPR014756">
    <property type="entry name" value="Ig_E-set"/>
</dbReference>
<keyword evidence="5" id="KW-1185">Reference proteome</keyword>
<dbReference type="SUPFAM" id="SSF81296">
    <property type="entry name" value="E set domains"/>
    <property type="match status" value="3"/>
</dbReference>
<dbReference type="SUPFAM" id="SSF101898">
    <property type="entry name" value="NHL repeat"/>
    <property type="match status" value="1"/>
</dbReference>
<keyword evidence="1" id="KW-0677">Repeat</keyword>
<dbReference type="Gene3D" id="2.60.40.10">
    <property type="entry name" value="Immunoglobulins"/>
    <property type="match status" value="3"/>
</dbReference>
<feature type="domain" description="IPT/TIG" evidence="3">
    <location>
        <begin position="121"/>
        <end position="201"/>
    </location>
</feature>
<dbReference type="Gene3D" id="2.120.10.30">
    <property type="entry name" value="TolB, C-terminal domain"/>
    <property type="match status" value="3"/>
</dbReference>
<dbReference type="RefSeq" id="WP_084137970.1">
    <property type="nucleotide sequence ID" value="NZ_FQWQ01000001.1"/>
</dbReference>
<dbReference type="InterPro" id="IPR013783">
    <property type="entry name" value="Ig-like_fold"/>
</dbReference>
<dbReference type="Pfam" id="PF01833">
    <property type="entry name" value="TIG"/>
    <property type="match status" value="3"/>
</dbReference>
<dbReference type="Pfam" id="PF25021">
    <property type="entry name" value="TEN_NHL"/>
    <property type="match status" value="1"/>
</dbReference>
<feature type="signal peptide" evidence="2">
    <location>
        <begin position="1"/>
        <end position="27"/>
    </location>
</feature>
<dbReference type="STRING" id="947013.SAMN04488109_1700"/>
<dbReference type="AlphaFoldDB" id="A0A1M5MFC6"/>
<feature type="chain" id="PRO_5011979643" evidence="2">
    <location>
        <begin position="28"/>
        <end position="611"/>
    </location>
</feature>
<dbReference type="InterPro" id="IPR011042">
    <property type="entry name" value="6-blade_b-propeller_TolB-like"/>
</dbReference>
<proteinExistence type="predicted"/>
<name>A0A1M5MFC6_9BACT</name>
<dbReference type="SMART" id="SM00429">
    <property type="entry name" value="IPT"/>
    <property type="match status" value="3"/>
</dbReference>
<dbReference type="Proteomes" id="UP000184212">
    <property type="component" value="Unassembled WGS sequence"/>
</dbReference>
<dbReference type="InterPro" id="IPR001258">
    <property type="entry name" value="NHL_repeat"/>
</dbReference>
<organism evidence="4 5">
    <name type="scientific">Chryseolinea serpens</name>
    <dbReference type="NCBI Taxonomy" id="947013"/>
    <lineage>
        <taxon>Bacteria</taxon>
        <taxon>Pseudomonadati</taxon>
        <taxon>Bacteroidota</taxon>
        <taxon>Cytophagia</taxon>
        <taxon>Cytophagales</taxon>
        <taxon>Fulvivirgaceae</taxon>
        <taxon>Chryseolinea</taxon>
    </lineage>
</organism>
<feature type="domain" description="IPT/TIG" evidence="3">
    <location>
        <begin position="203"/>
        <end position="285"/>
    </location>
</feature>
<dbReference type="CDD" id="cd00102">
    <property type="entry name" value="IPT"/>
    <property type="match status" value="1"/>
</dbReference>
<dbReference type="EMBL" id="FQWQ01000001">
    <property type="protein sequence ID" value="SHG75569.1"/>
    <property type="molecule type" value="Genomic_DNA"/>
</dbReference>